<evidence type="ECO:0000256" key="6">
    <source>
        <dbReference type="ARBA" id="ARBA00022840"/>
    </source>
</evidence>
<dbReference type="EMBL" id="CP015163">
    <property type="protein sequence ID" value="AXB48423.1"/>
    <property type="molecule type" value="Genomic_DNA"/>
</dbReference>
<evidence type="ECO:0000256" key="9">
    <source>
        <dbReference type="SAM" id="Phobius"/>
    </source>
</evidence>
<reference evidence="11 12" key="1">
    <citation type="submission" date="2016-04" db="EMBL/GenBank/DDBJ databases">
        <title>Complete genome sequence and analysis of deep-sea sediment isolate, Amycolatopsis sp. WP1.</title>
        <authorList>
            <person name="Wang H."/>
            <person name="Chen S."/>
            <person name="Wu Q."/>
        </authorList>
    </citation>
    <scope>NUCLEOTIDE SEQUENCE [LARGE SCALE GENOMIC DNA]</scope>
    <source>
        <strain evidence="11 12">WP1</strain>
    </source>
</reference>
<keyword evidence="12" id="KW-1185">Reference proteome</keyword>
<dbReference type="InterPro" id="IPR011009">
    <property type="entry name" value="Kinase-like_dom_sf"/>
</dbReference>
<feature type="region of interest" description="Disordered" evidence="8">
    <location>
        <begin position="320"/>
        <end position="365"/>
    </location>
</feature>
<evidence type="ECO:0000256" key="2">
    <source>
        <dbReference type="ARBA" id="ARBA00022527"/>
    </source>
</evidence>
<protein>
    <recommendedName>
        <fullName evidence="1">non-specific serine/threonine protein kinase</fullName>
        <ecNumber evidence="1">2.7.11.1</ecNumber>
    </recommendedName>
</protein>
<gene>
    <name evidence="11" type="ORF">A4R43_12095</name>
</gene>
<accession>A0A344LK49</accession>
<feature type="binding site" evidence="7">
    <location>
        <position position="35"/>
    </location>
    <ligand>
        <name>ATP</name>
        <dbReference type="ChEBI" id="CHEBI:30616"/>
    </ligand>
</feature>
<dbReference type="InterPro" id="IPR000719">
    <property type="entry name" value="Prot_kinase_dom"/>
</dbReference>
<dbReference type="KEGG" id="aab:A4R43_12095"/>
<proteinExistence type="predicted"/>
<evidence type="ECO:0000256" key="3">
    <source>
        <dbReference type="ARBA" id="ARBA00022679"/>
    </source>
</evidence>
<dbReference type="PANTHER" id="PTHR43289">
    <property type="entry name" value="MITOGEN-ACTIVATED PROTEIN KINASE KINASE KINASE 20-RELATED"/>
    <property type="match status" value="1"/>
</dbReference>
<evidence type="ECO:0000256" key="4">
    <source>
        <dbReference type="ARBA" id="ARBA00022741"/>
    </source>
</evidence>
<dbReference type="Gene3D" id="1.10.510.10">
    <property type="entry name" value="Transferase(Phosphotransferase) domain 1"/>
    <property type="match status" value="1"/>
</dbReference>
<dbReference type="InterPro" id="IPR017441">
    <property type="entry name" value="Protein_kinase_ATP_BS"/>
</dbReference>
<evidence type="ECO:0000313" key="11">
    <source>
        <dbReference type="EMBL" id="AXB48423.1"/>
    </source>
</evidence>
<dbReference type="EC" id="2.7.11.1" evidence="1"/>
<evidence type="ECO:0000256" key="5">
    <source>
        <dbReference type="ARBA" id="ARBA00022777"/>
    </source>
</evidence>
<feature type="compositionally biased region" description="Pro residues" evidence="8">
    <location>
        <begin position="330"/>
        <end position="352"/>
    </location>
</feature>
<evidence type="ECO:0000256" key="1">
    <source>
        <dbReference type="ARBA" id="ARBA00012513"/>
    </source>
</evidence>
<keyword evidence="2 11" id="KW-0723">Serine/threonine-protein kinase</keyword>
<dbReference type="AlphaFoldDB" id="A0A344LK49"/>
<keyword evidence="6 7" id="KW-0067">ATP-binding</keyword>
<organism evidence="11 12">
    <name type="scientific">Amycolatopsis albispora</name>
    <dbReference type="NCBI Taxonomy" id="1804986"/>
    <lineage>
        <taxon>Bacteria</taxon>
        <taxon>Bacillati</taxon>
        <taxon>Actinomycetota</taxon>
        <taxon>Actinomycetes</taxon>
        <taxon>Pseudonocardiales</taxon>
        <taxon>Pseudonocardiaceae</taxon>
        <taxon>Amycolatopsis</taxon>
    </lineage>
</organism>
<dbReference type="Pfam" id="PF00069">
    <property type="entry name" value="Pkinase"/>
    <property type="match status" value="1"/>
</dbReference>
<dbReference type="PROSITE" id="PS50011">
    <property type="entry name" value="PROTEIN_KINASE_DOM"/>
    <property type="match status" value="1"/>
</dbReference>
<dbReference type="CDD" id="cd14014">
    <property type="entry name" value="STKc_PknB_like"/>
    <property type="match status" value="1"/>
</dbReference>
<dbReference type="Proteomes" id="UP000250434">
    <property type="component" value="Chromosome"/>
</dbReference>
<sequence>MIAERYQLLERIGAGAMGVVWKAEDQRLDRVVALKELILPHTPGAPDAAGLVAEASARAMREGRIAAKLTHPSAITVFDVVTDNDRPVLVMEYLPSTSLAEVLARRGRLGAEEVAAIGAQIAAALAAAHESGIVHRDVKPANVLMSDDGVAKLSDFGISRAAGDGTLTATGVVAGTPAYFAPEVARGEDADSRSDVFSLGATMYHAVEGAPPFGVGDNQIALLYRVATGEFPPPEHAGPLHGLLTRMLDADPAARPEMAAVAAELALITEAKTVQLAPAAVPEGGRSRLRLILAVCVVVLLIAGGVVAVVLMNRGGETPEVPPVAQSTPQPAPPPPPPAPETSASTPPPSSAPPASSSAPPDPAEALRTAVSDYYALLPGNLETAYGLLSDRMKQARAPSFGSYAAFWGQMSAVQVSDISVTGNNTVSATVVYTRSGGGTERERHTYTLVPSGGKWLIDSQQ</sequence>
<dbReference type="PANTHER" id="PTHR43289:SF6">
    <property type="entry name" value="SERINE_THREONINE-PROTEIN KINASE NEKL-3"/>
    <property type="match status" value="1"/>
</dbReference>
<dbReference type="GO" id="GO:0005524">
    <property type="term" value="F:ATP binding"/>
    <property type="evidence" value="ECO:0007669"/>
    <property type="project" value="UniProtKB-UniRule"/>
</dbReference>
<keyword evidence="9" id="KW-1133">Transmembrane helix</keyword>
<evidence type="ECO:0000256" key="8">
    <source>
        <dbReference type="SAM" id="MobiDB-lite"/>
    </source>
</evidence>
<keyword evidence="9" id="KW-0472">Membrane</keyword>
<keyword evidence="4 7" id="KW-0547">Nucleotide-binding</keyword>
<dbReference type="GO" id="GO:0004674">
    <property type="term" value="F:protein serine/threonine kinase activity"/>
    <property type="evidence" value="ECO:0007669"/>
    <property type="project" value="UniProtKB-KW"/>
</dbReference>
<dbReference type="InterPro" id="IPR008271">
    <property type="entry name" value="Ser/Thr_kinase_AS"/>
</dbReference>
<evidence type="ECO:0000259" key="10">
    <source>
        <dbReference type="PROSITE" id="PS50011"/>
    </source>
</evidence>
<keyword evidence="3" id="KW-0808">Transferase</keyword>
<keyword evidence="9" id="KW-0812">Transmembrane</keyword>
<keyword evidence="5 11" id="KW-0418">Kinase</keyword>
<feature type="domain" description="Protein kinase" evidence="10">
    <location>
        <begin position="6"/>
        <end position="267"/>
    </location>
</feature>
<evidence type="ECO:0000256" key="7">
    <source>
        <dbReference type="PROSITE-ProRule" id="PRU10141"/>
    </source>
</evidence>
<dbReference type="Gene3D" id="3.30.200.20">
    <property type="entry name" value="Phosphorylase Kinase, domain 1"/>
    <property type="match status" value="1"/>
</dbReference>
<dbReference type="SMART" id="SM00220">
    <property type="entry name" value="S_TKc"/>
    <property type="match status" value="1"/>
</dbReference>
<dbReference type="PROSITE" id="PS00107">
    <property type="entry name" value="PROTEIN_KINASE_ATP"/>
    <property type="match status" value="1"/>
</dbReference>
<feature type="transmembrane region" description="Helical" evidence="9">
    <location>
        <begin position="291"/>
        <end position="312"/>
    </location>
</feature>
<dbReference type="SUPFAM" id="SSF56112">
    <property type="entry name" value="Protein kinase-like (PK-like)"/>
    <property type="match status" value="1"/>
</dbReference>
<dbReference type="PROSITE" id="PS00108">
    <property type="entry name" value="PROTEIN_KINASE_ST"/>
    <property type="match status" value="1"/>
</dbReference>
<evidence type="ECO:0000313" key="12">
    <source>
        <dbReference type="Proteomes" id="UP000250434"/>
    </source>
</evidence>
<name>A0A344LK49_9PSEU</name>